<dbReference type="InterPro" id="IPR003650">
    <property type="entry name" value="Orange_dom"/>
</dbReference>
<dbReference type="InterPro" id="IPR050370">
    <property type="entry name" value="HES_HEY"/>
</dbReference>
<sequence length="191" mass="21791">MGSATEPLPPREHRKIRKPLMEKRRRARINTCLDELKDMLLEGKVIKAQGPKPMKLEKADILELTVQHVRDLQEECKSQENGFVKYEAGFRECLSEVTKCVGGMTDLEGGTRARLLSHLAACARKLRPFGDTNLGVVEKQLLQKETNKGKSFPFPVYHQSHLQERNRPTRNPKSEPVSPPLCSPADLWRPW</sequence>
<feature type="region of interest" description="Disordered" evidence="6">
    <location>
        <begin position="149"/>
        <end position="191"/>
    </location>
</feature>
<accession>A0A7R8XD36</accession>
<dbReference type="SUPFAM" id="SSF158457">
    <property type="entry name" value="Orange domain-like"/>
    <property type="match status" value="1"/>
</dbReference>
<evidence type="ECO:0000256" key="6">
    <source>
        <dbReference type="SAM" id="MobiDB-lite"/>
    </source>
</evidence>
<evidence type="ECO:0000313" key="10">
    <source>
        <dbReference type="Proteomes" id="UP000677054"/>
    </source>
</evidence>
<organism evidence="9">
    <name type="scientific">Darwinula stevensoni</name>
    <dbReference type="NCBI Taxonomy" id="69355"/>
    <lineage>
        <taxon>Eukaryota</taxon>
        <taxon>Metazoa</taxon>
        <taxon>Ecdysozoa</taxon>
        <taxon>Arthropoda</taxon>
        <taxon>Crustacea</taxon>
        <taxon>Oligostraca</taxon>
        <taxon>Ostracoda</taxon>
        <taxon>Podocopa</taxon>
        <taxon>Podocopida</taxon>
        <taxon>Darwinulocopina</taxon>
        <taxon>Darwinuloidea</taxon>
        <taxon>Darwinulidae</taxon>
        <taxon>Darwinula</taxon>
    </lineage>
</organism>
<evidence type="ECO:0000256" key="2">
    <source>
        <dbReference type="ARBA" id="ARBA00023015"/>
    </source>
</evidence>
<protein>
    <submittedName>
        <fullName evidence="9">Uncharacterized protein</fullName>
    </submittedName>
</protein>
<dbReference type="SMART" id="SM00511">
    <property type="entry name" value="ORANGE"/>
    <property type="match status" value="1"/>
</dbReference>
<dbReference type="InterPro" id="IPR036638">
    <property type="entry name" value="HLH_DNA-bd_sf"/>
</dbReference>
<dbReference type="Proteomes" id="UP000677054">
    <property type="component" value="Unassembled WGS sequence"/>
</dbReference>
<keyword evidence="3" id="KW-0238">DNA-binding</keyword>
<evidence type="ECO:0000256" key="3">
    <source>
        <dbReference type="ARBA" id="ARBA00023125"/>
    </source>
</evidence>
<keyword evidence="4" id="KW-0804">Transcription</keyword>
<evidence type="ECO:0000259" key="7">
    <source>
        <dbReference type="PROSITE" id="PS50888"/>
    </source>
</evidence>
<evidence type="ECO:0000256" key="5">
    <source>
        <dbReference type="ARBA" id="ARBA00023242"/>
    </source>
</evidence>
<comment type="subcellular location">
    <subcellularLocation>
        <location evidence="1">Nucleus</location>
    </subcellularLocation>
</comment>
<dbReference type="Gene3D" id="6.10.250.980">
    <property type="match status" value="1"/>
</dbReference>
<dbReference type="FunFam" id="4.10.280.10:FF:000009">
    <property type="entry name" value="Transcription factor HES-1"/>
    <property type="match status" value="1"/>
</dbReference>
<feature type="region of interest" description="Disordered" evidence="6">
    <location>
        <begin position="1"/>
        <end position="21"/>
    </location>
</feature>
<dbReference type="Pfam" id="PF00010">
    <property type="entry name" value="HLH"/>
    <property type="match status" value="1"/>
</dbReference>
<dbReference type="SMART" id="SM00353">
    <property type="entry name" value="HLH"/>
    <property type="match status" value="1"/>
</dbReference>
<reference evidence="9" key="1">
    <citation type="submission" date="2020-11" db="EMBL/GenBank/DDBJ databases">
        <authorList>
            <person name="Tran Van P."/>
        </authorList>
    </citation>
    <scope>NUCLEOTIDE SEQUENCE</scope>
</reference>
<feature type="compositionally biased region" description="Basic residues" evidence="6">
    <location>
        <begin position="12"/>
        <end position="21"/>
    </location>
</feature>
<keyword evidence="2" id="KW-0805">Transcription regulation</keyword>
<dbReference type="Gene3D" id="4.10.280.10">
    <property type="entry name" value="Helix-loop-helix DNA-binding domain"/>
    <property type="match status" value="1"/>
</dbReference>
<keyword evidence="10" id="KW-1185">Reference proteome</keyword>
<evidence type="ECO:0000313" key="9">
    <source>
        <dbReference type="EMBL" id="CAD7245053.1"/>
    </source>
</evidence>
<dbReference type="PROSITE" id="PS50888">
    <property type="entry name" value="BHLH"/>
    <property type="match status" value="1"/>
</dbReference>
<dbReference type="EMBL" id="LR900286">
    <property type="protein sequence ID" value="CAD7245053.1"/>
    <property type="molecule type" value="Genomic_DNA"/>
</dbReference>
<dbReference type="OrthoDB" id="6356824at2759"/>
<dbReference type="EMBL" id="CAJPEV010000769">
    <property type="protein sequence ID" value="CAG0888374.1"/>
    <property type="molecule type" value="Genomic_DNA"/>
</dbReference>
<gene>
    <name evidence="9" type="ORF">DSTB1V02_LOCUS4931</name>
</gene>
<dbReference type="GO" id="GO:0005634">
    <property type="term" value="C:nucleus"/>
    <property type="evidence" value="ECO:0007669"/>
    <property type="project" value="UniProtKB-SubCell"/>
</dbReference>
<dbReference type="PROSITE" id="PS51054">
    <property type="entry name" value="ORANGE"/>
    <property type="match status" value="1"/>
</dbReference>
<evidence type="ECO:0000259" key="8">
    <source>
        <dbReference type="PROSITE" id="PS51054"/>
    </source>
</evidence>
<feature type="domain" description="Orange" evidence="8">
    <location>
        <begin position="86"/>
        <end position="119"/>
    </location>
</feature>
<feature type="domain" description="BHLH" evidence="7">
    <location>
        <begin position="13"/>
        <end position="72"/>
    </location>
</feature>
<keyword evidence="5" id="KW-0539">Nucleus</keyword>
<dbReference type="Pfam" id="PF07527">
    <property type="entry name" value="Hairy_orange"/>
    <property type="match status" value="1"/>
</dbReference>
<dbReference type="PANTHER" id="PTHR10985">
    <property type="entry name" value="BASIC HELIX-LOOP-HELIX TRANSCRIPTION FACTOR, HES-RELATED"/>
    <property type="match status" value="1"/>
</dbReference>
<evidence type="ECO:0000256" key="1">
    <source>
        <dbReference type="ARBA" id="ARBA00004123"/>
    </source>
</evidence>
<dbReference type="SUPFAM" id="SSF47459">
    <property type="entry name" value="HLH, helix-loop-helix DNA-binding domain"/>
    <property type="match status" value="1"/>
</dbReference>
<proteinExistence type="predicted"/>
<dbReference type="GO" id="GO:1990837">
    <property type="term" value="F:sequence-specific double-stranded DNA binding"/>
    <property type="evidence" value="ECO:0007669"/>
    <property type="project" value="UniProtKB-ARBA"/>
</dbReference>
<evidence type="ECO:0000256" key="4">
    <source>
        <dbReference type="ARBA" id="ARBA00023163"/>
    </source>
</evidence>
<dbReference type="InterPro" id="IPR011598">
    <property type="entry name" value="bHLH_dom"/>
</dbReference>
<dbReference type="GO" id="GO:0006355">
    <property type="term" value="P:regulation of DNA-templated transcription"/>
    <property type="evidence" value="ECO:0007669"/>
    <property type="project" value="InterPro"/>
</dbReference>
<dbReference type="AlphaFoldDB" id="A0A7R8XD36"/>
<name>A0A7R8XD36_9CRUS</name>
<dbReference type="GO" id="GO:0046983">
    <property type="term" value="F:protein dimerization activity"/>
    <property type="evidence" value="ECO:0007669"/>
    <property type="project" value="InterPro"/>
</dbReference>